<dbReference type="Proteomes" id="UP000029917">
    <property type="component" value="Unassembled WGS sequence"/>
</dbReference>
<reference evidence="1 2" key="2">
    <citation type="submission" date="2014-10" db="EMBL/GenBank/DDBJ databases">
        <title>Paracoccus sanguinis sp. nov., isolated from clinical specimens of New York State patients.</title>
        <authorList>
            <person name="Mingle L.A."/>
            <person name="Cole J.A."/>
            <person name="Lapierre P."/>
            <person name="Musser K.A."/>
        </authorList>
    </citation>
    <scope>NUCLEOTIDE SEQUENCE [LARGE SCALE GENOMIC DNA]</scope>
    <source>
        <strain evidence="1 2">HAMBI 3106</strain>
    </source>
</reference>
<evidence type="ECO:0008006" key="3">
    <source>
        <dbReference type="Google" id="ProtNLM"/>
    </source>
</evidence>
<evidence type="ECO:0000313" key="1">
    <source>
        <dbReference type="EMBL" id="KGJ01895.1"/>
    </source>
</evidence>
<proteinExistence type="predicted"/>
<comment type="caution">
    <text evidence="1">The sequence shown here is derived from an EMBL/GenBank/DDBJ whole genome shotgun (WGS) entry which is preliminary data.</text>
</comment>
<accession>A0A099EU18</accession>
<reference evidence="1 2" key="1">
    <citation type="submission" date="2014-09" db="EMBL/GenBank/DDBJ databases">
        <authorList>
            <person name="McGinnis J.M."/>
            <person name="Wolfgang W.J."/>
        </authorList>
    </citation>
    <scope>NUCLEOTIDE SEQUENCE [LARGE SCALE GENOMIC DNA]</scope>
    <source>
        <strain evidence="1 2">HAMBI 3106</strain>
    </source>
</reference>
<dbReference type="STRING" id="690417.IC63_15835"/>
<dbReference type="EMBL" id="JRKS01000084">
    <property type="protein sequence ID" value="KGJ01895.1"/>
    <property type="molecule type" value="Genomic_DNA"/>
</dbReference>
<protein>
    <recommendedName>
        <fullName evidence="3">YHS domain-containing protein</fullName>
    </recommendedName>
</protein>
<name>A0A099EU18_9RHOB</name>
<organism evidence="1 2">
    <name type="scientific">Paracoccus sphaerophysae</name>
    <dbReference type="NCBI Taxonomy" id="690417"/>
    <lineage>
        <taxon>Bacteria</taxon>
        <taxon>Pseudomonadati</taxon>
        <taxon>Pseudomonadota</taxon>
        <taxon>Alphaproteobacteria</taxon>
        <taxon>Rhodobacterales</taxon>
        <taxon>Paracoccaceae</taxon>
        <taxon>Paracoccus</taxon>
    </lineage>
</organism>
<evidence type="ECO:0000313" key="2">
    <source>
        <dbReference type="Proteomes" id="UP000029917"/>
    </source>
</evidence>
<keyword evidence="2" id="KW-1185">Reference proteome</keyword>
<sequence length="128" mass="13091">MAAVAGAPVAGAAGEAVGGMDVVSLRDSGRTVGGDGSISTHWKGRDWIFANEANRAAFEANPRAYAPGFGGNCPVKLSEGQKQPGRPDLAIVVSGTLYLTSTAGARDRLAADPGIIAIAAEQWKRLGR</sequence>
<dbReference type="NCBIfam" id="NF041384">
    <property type="entry name" value="YHS_seleno_dom"/>
    <property type="match status" value="1"/>
</dbReference>
<gene>
    <name evidence="1" type="ORF">IC63_15835</name>
</gene>
<dbReference type="AlphaFoldDB" id="A0A099EU18"/>